<evidence type="ECO:0000256" key="1">
    <source>
        <dbReference type="ARBA" id="ARBA00001946"/>
    </source>
</evidence>
<keyword evidence="3" id="KW-0808">Transferase</keyword>
<evidence type="ECO:0000256" key="5">
    <source>
        <dbReference type="ARBA" id="ARBA00022723"/>
    </source>
</evidence>
<dbReference type="GO" id="GO:0046872">
    <property type="term" value="F:metal ion binding"/>
    <property type="evidence" value="ECO:0007669"/>
    <property type="project" value="UniProtKB-KW"/>
</dbReference>
<dbReference type="GO" id="GO:0070733">
    <property type="term" value="F:AMPylase activity"/>
    <property type="evidence" value="ECO:0007669"/>
    <property type="project" value="TreeGrafter"/>
</dbReference>
<dbReference type="AlphaFoldDB" id="A0A9P6WN78"/>
<dbReference type="Proteomes" id="UP000697127">
    <property type="component" value="Unassembled WGS sequence"/>
</dbReference>
<gene>
    <name evidence="10" type="ORF">C6P40_003848</name>
</gene>
<keyword evidence="7" id="KW-0067">ATP-binding</keyword>
<evidence type="ECO:0000256" key="3">
    <source>
        <dbReference type="ARBA" id="ARBA00022679"/>
    </source>
</evidence>
<accession>A0A9P6WN78</accession>
<dbReference type="InterPro" id="IPR003846">
    <property type="entry name" value="SelO"/>
</dbReference>
<comment type="caution">
    <text evidence="10">The sequence shown here is derived from an EMBL/GenBank/DDBJ whole genome shotgun (WGS) entry which is preliminary data.</text>
</comment>
<dbReference type="GO" id="GO:0005739">
    <property type="term" value="C:mitochondrion"/>
    <property type="evidence" value="ECO:0007669"/>
    <property type="project" value="TreeGrafter"/>
</dbReference>
<keyword evidence="6" id="KW-0547">Nucleotide-binding</keyword>
<reference evidence="10" key="1">
    <citation type="submission" date="2020-11" db="EMBL/GenBank/DDBJ databases">
        <title>Kefir isolates.</title>
        <authorList>
            <person name="Marcisauskas S."/>
            <person name="Kim Y."/>
            <person name="Blasche S."/>
        </authorList>
    </citation>
    <scope>NUCLEOTIDE SEQUENCE</scope>
    <source>
        <strain evidence="10">Olga-1</strain>
    </source>
</reference>
<dbReference type="GO" id="GO:0005524">
    <property type="term" value="F:ATP binding"/>
    <property type="evidence" value="ECO:0007669"/>
    <property type="project" value="UniProtKB-KW"/>
</dbReference>
<evidence type="ECO:0000256" key="4">
    <source>
        <dbReference type="ARBA" id="ARBA00022695"/>
    </source>
</evidence>
<evidence type="ECO:0000256" key="9">
    <source>
        <dbReference type="ARBA" id="ARBA00031547"/>
    </source>
</evidence>
<evidence type="ECO:0000313" key="10">
    <source>
        <dbReference type="EMBL" id="KAG0690085.1"/>
    </source>
</evidence>
<dbReference type="PANTHER" id="PTHR32057">
    <property type="entry name" value="PROTEIN ADENYLYLTRANSFERASE SELO, MITOCHONDRIAL"/>
    <property type="match status" value="1"/>
</dbReference>
<proteinExistence type="inferred from homology"/>
<evidence type="ECO:0000256" key="7">
    <source>
        <dbReference type="ARBA" id="ARBA00022840"/>
    </source>
</evidence>
<comment type="similarity">
    <text evidence="2">Belongs to the SELO family.</text>
</comment>
<dbReference type="EMBL" id="PUHW01000046">
    <property type="protein sequence ID" value="KAG0690085.1"/>
    <property type="molecule type" value="Genomic_DNA"/>
</dbReference>
<sequence length="628" mass="72019">MLSRFAKQYTVQTSLKVSKMTRPLHTLESVKKTSPYIESMPADIDVPTPDKVSIELSKTPRQLKKGGFFTYTYPTQRKKYEFLSASHRAIIDLNLNPKLEKESQYFKDIVSGKSIYKSDKVYPFSMAYAGFQFGNFAGQLGDGRVINLFTIKNEETGKSFELQLKGAGKTPFSRFADGNAVLRSSIREYIISESLNAIGIPSTRALSITALPENKAQREGSEICAIVCRMSPTWIRIGHFDYCRLKGDRNGLFKLCDYINENVLTNNKNGKIEYTKELQEFIKQEDNDKLNNIKLSDYDKLFLDIVIRNAKSVSYWHAYGFLNGVLNTDNTSILGLAIDFGPFAIMDKFDPNFTSNSEDHTLRYSFKNTPSAIWFNMIKLAESMAEILGADTELLNNENFRKFGFPDDKSVESAMSRVNNLIQIAGDIFEKVFIEDYLRLMCGRLGITPKETDNNEILGLLFETLQIAKIDYNNFFSTLQSIKIRNEETYDIDKVSLKMLPDSLKLPENKEEMEKALKEIKFFLTIFKARVEEEFLTDDVRYERAHKFNPLFVPKNWILQDVIDYTTEKLKENASEEEAGAYLNKVIKMANYPYDKSQWGNELKEVEEKWLADPEDANKLMTTCSCSS</sequence>
<dbReference type="PANTHER" id="PTHR32057:SF14">
    <property type="entry name" value="PROTEIN ADENYLYLTRANSFERASE SELO, MITOCHONDRIAL"/>
    <property type="match status" value="1"/>
</dbReference>
<comment type="cofactor">
    <cofactor evidence="1">
        <name>Mg(2+)</name>
        <dbReference type="ChEBI" id="CHEBI:18420"/>
    </cofactor>
</comment>
<dbReference type="Pfam" id="PF02696">
    <property type="entry name" value="SelO"/>
    <property type="match status" value="1"/>
</dbReference>
<keyword evidence="5" id="KW-0479">Metal-binding</keyword>
<evidence type="ECO:0000256" key="8">
    <source>
        <dbReference type="ARBA" id="ARBA00022842"/>
    </source>
</evidence>
<organism evidence="10 11">
    <name type="scientific">Pichia californica</name>
    <dbReference type="NCBI Taxonomy" id="460514"/>
    <lineage>
        <taxon>Eukaryota</taxon>
        <taxon>Fungi</taxon>
        <taxon>Dikarya</taxon>
        <taxon>Ascomycota</taxon>
        <taxon>Saccharomycotina</taxon>
        <taxon>Pichiomycetes</taxon>
        <taxon>Pichiales</taxon>
        <taxon>Pichiaceae</taxon>
        <taxon>Pichia</taxon>
    </lineage>
</organism>
<protein>
    <recommendedName>
        <fullName evidence="9">Selenoprotein O</fullName>
    </recommendedName>
</protein>
<evidence type="ECO:0000256" key="6">
    <source>
        <dbReference type="ARBA" id="ARBA00022741"/>
    </source>
</evidence>
<evidence type="ECO:0000313" key="11">
    <source>
        <dbReference type="Proteomes" id="UP000697127"/>
    </source>
</evidence>
<evidence type="ECO:0000256" key="2">
    <source>
        <dbReference type="ARBA" id="ARBA00009747"/>
    </source>
</evidence>
<name>A0A9P6WN78_9ASCO</name>
<keyword evidence="11" id="KW-1185">Reference proteome</keyword>
<keyword evidence="4" id="KW-0548">Nucleotidyltransferase</keyword>
<keyword evidence="8" id="KW-0460">Magnesium</keyword>